<protein>
    <submittedName>
        <fullName evidence="1">Uncharacterized protein</fullName>
    </submittedName>
</protein>
<organism evidence="1 2">
    <name type="scientific">Tothia fuscella</name>
    <dbReference type="NCBI Taxonomy" id="1048955"/>
    <lineage>
        <taxon>Eukaryota</taxon>
        <taxon>Fungi</taxon>
        <taxon>Dikarya</taxon>
        <taxon>Ascomycota</taxon>
        <taxon>Pezizomycotina</taxon>
        <taxon>Dothideomycetes</taxon>
        <taxon>Pleosporomycetidae</taxon>
        <taxon>Venturiales</taxon>
        <taxon>Cylindrosympodiaceae</taxon>
        <taxon>Tothia</taxon>
    </lineage>
</organism>
<dbReference type="Proteomes" id="UP000800235">
    <property type="component" value="Unassembled WGS sequence"/>
</dbReference>
<dbReference type="OrthoDB" id="5335493at2759"/>
<evidence type="ECO:0000313" key="1">
    <source>
        <dbReference type="EMBL" id="KAF2436415.1"/>
    </source>
</evidence>
<evidence type="ECO:0000313" key="2">
    <source>
        <dbReference type="Proteomes" id="UP000800235"/>
    </source>
</evidence>
<keyword evidence="2" id="KW-1185">Reference proteome</keyword>
<accession>A0A9P4U3Y4</accession>
<name>A0A9P4U3Y4_9PEZI</name>
<dbReference type="EMBL" id="MU007010">
    <property type="protein sequence ID" value="KAF2436415.1"/>
    <property type="molecule type" value="Genomic_DNA"/>
</dbReference>
<comment type="caution">
    <text evidence="1">The sequence shown here is derived from an EMBL/GenBank/DDBJ whole genome shotgun (WGS) entry which is preliminary data.</text>
</comment>
<sequence length="437" mass="49488">MYILLPFLYSSYSLNWFTEMARSYTTVVASSAPPAAAPPRPIAATSQNVSTALPRITDPASNVPSASLRRCDFAAISTKHIQAVTSTADGPHLWERSQDSRQQLPPGIVECGPLVISIDQSQCVDVRHDDTRCTAAFTRHVNAHNNSTIVRFVLNAYVPATRELIVYQDSKRRFVFVAKNKECQILADWLKLLPDGKDDLRPELVGAKLRENVEKYWSGNGKSFRLFDLPIELREHFYLHALGPIYPTSSGSSSIIHGHRHAAEIIKVAQLLTVFCFVSPYGMRQTINSKDFSMLTTLSLEFAHTFDYLYFFRADLSDHKDWNRMRAVTDCRVLRKFPLLSRLEILFPKPTFTTSYPIGRTERIRAVWCHGILPDWFGRFIYESAKDIKTVKLGGLPRCGCSKPCILNEVSSTKGGHYEADSRPGVKFYDDNFDYDD</sequence>
<gene>
    <name evidence="1" type="ORF">EJ08DRAFT_674323</name>
</gene>
<dbReference type="AlphaFoldDB" id="A0A9P4U3Y4"/>
<proteinExistence type="predicted"/>
<reference evidence="1" key="1">
    <citation type="journal article" date="2020" name="Stud. Mycol.">
        <title>101 Dothideomycetes genomes: a test case for predicting lifestyles and emergence of pathogens.</title>
        <authorList>
            <person name="Haridas S."/>
            <person name="Albert R."/>
            <person name="Binder M."/>
            <person name="Bloem J."/>
            <person name="Labutti K."/>
            <person name="Salamov A."/>
            <person name="Andreopoulos B."/>
            <person name="Baker S."/>
            <person name="Barry K."/>
            <person name="Bills G."/>
            <person name="Bluhm B."/>
            <person name="Cannon C."/>
            <person name="Castanera R."/>
            <person name="Culley D."/>
            <person name="Daum C."/>
            <person name="Ezra D."/>
            <person name="Gonzalez J."/>
            <person name="Henrissat B."/>
            <person name="Kuo A."/>
            <person name="Liang C."/>
            <person name="Lipzen A."/>
            <person name="Lutzoni F."/>
            <person name="Magnuson J."/>
            <person name="Mondo S."/>
            <person name="Nolan M."/>
            <person name="Ohm R."/>
            <person name="Pangilinan J."/>
            <person name="Park H.-J."/>
            <person name="Ramirez L."/>
            <person name="Alfaro M."/>
            <person name="Sun H."/>
            <person name="Tritt A."/>
            <person name="Yoshinaga Y."/>
            <person name="Zwiers L.-H."/>
            <person name="Turgeon B."/>
            <person name="Goodwin S."/>
            <person name="Spatafora J."/>
            <person name="Crous P."/>
            <person name="Grigoriev I."/>
        </authorList>
    </citation>
    <scope>NUCLEOTIDE SEQUENCE</scope>
    <source>
        <strain evidence="1">CBS 130266</strain>
    </source>
</reference>